<reference evidence="1" key="1">
    <citation type="submission" date="2021-11" db="EMBL/GenBank/DDBJ databases">
        <title>Description of novel Flavobacterium species.</title>
        <authorList>
            <person name="Saticioglu I.B."/>
            <person name="Ay H."/>
            <person name="Altun S."/>
            <person name="Duman M."/>
        </authorList>
    </citation>
    <scope>NUCLEOTIDE SEQUENCE</scope>
    <source>
        <strain evidence="1">F-65</strain>
    </source>
</reference>
<name>A0ABS8MRB4_9FLAO</name>
<dbReference type="RefSeq" id="WP_229987420.1">
    <property type="nucleotide sequence ID" value="NZ_JAJJMO010000001.1"/>
</dbReference>
<protein>
    <submittedName>
        <fullName evidence="1">Uncharacterized protein</fullName>
    </submittedName>
</protein>
<evidence type="ECO:0000313" key="1">
    <source>
        <dbReference type="EMBL" id="MCC9070751.1"/>
    </source>
</evidence>
<organism evidence="1 2">
    <name type="scientific">Flavobacterium pisciphilum</name>
    <dbReference type="NCBI Taxonomy" id="2893755"/>
    <lineage>
        <taxon>Bacteria</taxon>
        <taxon>Pseudomonadati</taxon>
        <taxon>Bacteroidota</taxon>
        <taxon>Flavobacteriia</taxon>
        <taxon>Flavobacteriales</taxon>
        <taxon>Flavobacteriaceae</taxon>
        <taxon>Flavobacterium</taxon>
    </lineage>
</organism>
<dbReference type="Proteomes" id="UP001430919">
    <property type="component" value="Unassembled WGS sequence"/>
</dbReference>
<gene>
    <name evidence="1" type="ORF">LNQ49_03935</name>
</gene>
<dbReference type="EMBL" id="JAJJMO010000001">
    <property type="protein sequence ID" value="MCC9070751.1"/>
    <property type="molecule type" value="Genomic_DNA"/>
</dbReference>
<sequence>MSVKAKVYTEKINSEGFAAIGELKENYVYLQPVGVHLSKIWVVEPNSKKNMVL</sequence>
<evidence type="ECO:0000313" key="2">
    <source>
        <dbReference type="Proteomes" id="UP001430919"/>
    </source>
</evidence>
<proteinExistence type="predicted"/>
<comment type="caution">
    <text evidence="1">The sequence shown here is derived from an EMBL/GenBank/DDBJ whole genome shotgun (WGS) entry which is preliminary data.</text>
</comment>
<keyword evidence="2" id="KW-1185">Reference proteome</keyword>
<accession>A0ABS8MRB4</accession>